<evidence type="ECO:0000256" key="1">
    <source>
        <dbReference type="SAM" id="Phobius"/>
    </source>
</evidence>
<dbReference type="RefSeq" id="WP_140962554.1">
    <property type="nucleotide sequence ID" value="NZ_VEVQ02000006.1"/>
</dbReference>
<dbReference type="Proteomes" id="UP000817854">
    <property type="component" value="Unassembled WGS sequence"/>
</dbReference>
<evidence type="ECO:0000313" key="2">
    <source>
        <dbReference type="EMBL" id="NHN26230.1"/>
    </source>
</evidence>
<keyword evidence="1" id="KW-0472">Membrane</keyword>
<reference evidence="2 3" key="2">
    <citation type="submission" date="2019-05" db="EMBL/GenBank/DDBJ databases">
        <authorList>
            <person name="Lianzixin W."/>
        </authorList>
    </citation>
    <scope>NUCLEOTIDE SEQUENCE [LARGE SCALE GENOMIC DNA]</scope>
    <source>
        <strain evidence="2 3">EC11</strain>
    </source>
</reference>
<reference evidence="3" key="1">
    <citation type="submission" date="2019-05" db="EMBL/GenBank/DDBJ databases">
        <title>Flavobacterium profundi sp. nov., isolated from a deep-sea seamount.</title>
        <authorList>
            <person name="Zhang D.-C."/>
        </authorList>
    </citation>
    <scope>NUCLEOTIDE SEQUENCE [LARGE SCALE GENOMIC DNA]</scope>
    <source>
        <strain evidence="3">EC11</strain>
    </source>
</reference>
<protein>
    <submittedName>
        <fullName evidence="2">Uncharacterized protein</fullName>
    </submittedName>
</protein>
<feature type="transmembrane region" description="Helical" evidence="1">
    <location>
        <begin position="84"/>
        <end position="107"/>
    </location>
</feature>
<feature type="transmembrane region" description="Helical" evidence="1">
    <location>
        <begin position="113"/>
        <end position="135"/>
    </location>
</feature>
<sequence>MKLFPTKHIKFNLIDSKETTLNRLMRRTEFSENLTSSYTEKSFRGKVNGNKFKIISSEIGKGAFCVLDGQITEHKGEVNIKIHIVFRILLSIFFVFPVIGFIIQFIIKKENFFIILLLATLQLLMIRYFFIELAFRFLSKRSLNRLRDVLDIEFEK</sequence>
<proteinExistence type="predicted"/>
<comment type="caution">
    <text evidence="2">The sequence shown here is derived from an EMBL/GenBank/DDBJ whole genome shotgun (WGS) entry which is preliminary data.</text>
</comment>
<evidence type="ECO:0000313" key="3">
    <source>
        <dbReference type="Proteomes" id="UP000817854"/>
    </source>
</evidence>
<organism evidence="2 3">
    <name type="scientific">Flavobacterium jejuense</name>
    <dbReference type="NCBI Taxonomy" id="1544455"/>
    <lineage>
        <taxon>Bacteria</taxon>
        <taxon>Pseudomonadati</taxon>
        <taxon>Bacteroidota</taxon>
        <taxon>Flavobacteriia</taxon>
        <taxon>Flavobacteriales</taxon>
        <taxon>Flavobacteriaceae</taxon>
        <taxon>Flavobacterium</taxon>
    </lineage>
</organism>
<keyword evidence="1" id="KW-1133">Transmembrane helix</keyword>
<keyword evidence="1" id="KW-0812">Transmembrane</keyword>
<accession>A0ABX0ISY8</accession>
<keyword evidence="3" id="KW-1185">Reference proteome</keyword>
<name>A0ABX0ISY8_9FLAO</name>
<gene>
    <name evidence="2" type="ORF">FIA58_011130</name>
</gene>
<reference evidence="2 3" key="3">
    <citation type="submission" date="2020-02" db="EMBL/GenBank/DDBJ databases">
        <title>Flavobacterium profundi sp. nov., isolated from a deep-sea seamount.</title>
        <authorList>
            <person name="Zhang D.-C."/>
        </authorList>
    </citation>
    <scope>NUCLEOTIDE SEQUENCE [LARGE SCALE GENOMIC DNA]</scope>
    <source>
        <strain evidence="2 3">EC11</strain>
    </source>
</reference>
<dbReference type="EMBL" id="VEVQ02000006">
    <property type="protein sequence ID" value="NHN26230.1"/>
    <property type="molecule type" value="Genomic_DNA"/>
</dbReference>